<evidence type="ECO:0000256" key="5">
    <source>
        <dbReference type="ARBA" id="ARBA00023157"/>
    </source>
</evidence>
<evidence type="ECO:0000256" key="1">
    <source>
        <dbReference type="ARBA" id="ARBA00004308"/>
    </source>
</evidence>
<organism evidence="12 13">
    <name type="scientific">Rhynocoris fuscipes</name>
    <dbReference type="NCBI Taxonomy" id="488301"/>
    <lineage>
        <taxon>Eukaryota</taxon>
        <taxon>Metazoa</taxon>
        <taxon>Ecdysozoa</taxon>
        <taxon>Arthropoda</taxon>
        <taxon>Hexapoda</taxon>
        <taxon>Insecta</taxon>
        <taxon>Pterygota</taxon>
        <taxon>Neoptera</taxon>
        <taxon>Paraneoptera</taxon>
        <taxon>Hemiptera</taxon>
        <taxon>Heteroptera</taxon>
        <taxon>Panheteroptera</taxon>
        <taxon>Cimicomorpha</taxon>
        <taxon>Reduviidae</taxon>
        <taxon>Harpactorinae</taxon>
        <taxon>Harpactorini</taxon>
        <taxon>Rhynocoris</taxon>
    </lineage>
</organism>
<feature type="domain" description="P-type" evidence="11">
    <location>
        <begin position="98"/>
        <end position="143"/>
    </location>
</feature>
<dbReference type="PANTHER" id="PTHR22762:SF131">
    <property type="entry name" value="GLYCOSIDE HYDROLASE FAMILY 31 N-TERMINAL DOMAIN-CONTAINING PROTEIN"/>
    <property type="match status" value="1"/>
</dbReference>
<evidence type="ECO:0000313" key="12">
    <source>
        <dbReference type="EMBL" id="KAK9500124.1"/>
    </source>
</evidence>
<protein>
    <recommendedName>
        <fullName evidence="11">P-type domain-containing protein</fullName>
    </recommendedName>
</protein>
<dbReference type="SMART" id="SM00018">
    <property type="entry name" value="PD"/>
    <property type="match status" value="1"/>
</dbReference>
<dbReference type="InterPro" id="IPR013780">
    <property type="entry name" value="Glyco_hydro_b"/>
</dbReference>
<dbReference type="InterPro" id="IPR048395">
    <property type="entry name" value="Glyco_hydro_31_C"/>
</dbReference>
<sequence length="946" mass="106797">MVYQILEGSTVKSSFNKRIFIYFLGIGCPLLSLLILSTYNVMNICYNYPDLDNQLLSRWNREVDNLVKDFHLFDSNSFEDYIIEYNEKVPDPPKPSDKLCSAVVEAEKFDCLPRGLVTQDACTKKGCCYSESSGNVPSCFFPPAFQSYTYSSINRTDKELSAELTLKYNLFYPSVPPKIYLKAVFLTDSNLLVTVLPYPFPSMSEPYSTNGKTEEPIGVTDNVLYDFVLDSNSTGFKVIRKSTKTAIFDSRDIGGFIYSNLFVQISAKIPCKHIYGLGEGRTDLPLSTNWTVRTLWNHDTVPTDGVNGYGSYPMYLCAEGNGLAHTVTFLNSFAIDFILQPGAITYRSVGPPLAIQFTLGPSPLQAVTQIANMYKSYMPPYWALGFHLCRFGYKSVEDIKRVWNSTRAAGIPYDTQWVDIDYMNNRNDFTIGENFTDLGKFVDMLHKNGMHFVPILDPGISGSEPKGKYPPYDRGMELDIFVKDSYGKKPLVGKVWNPVSTVFPDFTHPKVIPYWIEMLKSLYRNFEFDGIWLDMNEPSNFVNGSINGCPKNILEDPPYVPAVQGGKLNYHTLCMSAKHSLGPHYAVHNSYGVFEAVATNFALTQIRGGKRPLVITRASTFMAGTFAGHWTGDVISSWDDMAQSVKDIIQMSMYGVHLVGADICGFNGNTTVELCRRWQQLGAFYPFSRNHNTDDGIPQDPVSLNIVDSTKKALLLRYSLLPYLYTLFWQANNNGTPVIRPLFYLFPNDEASYRINSQFMWGDGLLISPVLKEGHTYVKAYLGNSIWYDIYTSAKIISNSSQIYALPAPEDTIPVHIRGGTILVMQEPNVTTTLTRQNPFYLKVALDGNNQAKGMLFWDDGDTNDGNYSTVYFGIINNTLMSCNDIRNYKIDRYINRIEIFSLNSVKQVTLNQKTNLPYNFNGTTNVLALENLKLDIQTDFNITWT</sequence>
<evidence type="ECO:0000256" key="3">
    <source>
        <dbReference type="ARBA" id="ARBA00022801"/>
    </source>
</evidence>
<evidence type="ECO:0000259" key="11">
    <source>
        <dbReference type="PROSITE" id="PS51448"/>
    </source>
</evidence>
<gene>
    <name evidence="12" type="ORF">O3M35_001447</name>
</gene>
<keyword evidence="13" id="KW-1185">Reference proteome</keyword>
<evidence type="ECO:0000256" key="7">
    <source>
        <dbReference type="ARBA" id="ARBA00023295"/>
    </source>
</evidence>
<keyword evidence="6" id="KW-0325">Glycoprotein</keyword>
<reference evidence="12 13" key="1">
    <citation type="submission" date="2022-12" db="EMBL/GenBank/DDBJ databases">
        <title>Chromosome-level genome assembly of true bugs.</title>
        <authorList>
            <person name="Ma L."/>
            <person name="Li H."/>
        </authorList>
    </citation>
    <scope>NUCLEOTIDE SEQUENCE [LARGE SCALE GENOMIC DNA]</scope>
    <source>
        <strain evidence="12">Lab_2022b</strain>
    </source>
</reference>
<dbReference type="Pfam" id="PF01055">
    <property type="entry name" value="Glyco_hydro_31_2nd"/>
    <property type="match status" value="1"/>
</dbReference>
<keyword evidence="10" id="KW-1133">Transmembrane helix</keyword>
<dbReference type="GO" id="GO:0004558">
    <property type="term" value="F:alpha-1,4-glucosidase activity"/>
    <property type="evidence" value="ECO:0007669"/>
    <property type="project" value="TreeGrafter"/>
</dbReference>
<dbReference type="InterPro" id="IPR011013">
    <property type="entry name" value="Gal_mutarotase_sf_dom"/>
</dbReference>
<dbReference type="InterPro" id="IPR017853">
    <property type="entry name" value="GH"/>
</dbReference>
<dbReference type="Gene3D" id="2.60.40.1180">
    <property type="entry name" value="Golgi alpha-mannosidase II"/>
    <property type="match status" value="2"/>
</dbReference>
<dbReference type="EMBL" id="JAPXFL010000010">
    <property type="protein sequence ID" value="KAK9500124.1"/>
    <property type="molecule type" value="Genomic_DNA"/>
</dbReference>
<accession>A0AAW1CV28</accession>
<dbReference type="Gene3D" id="4.10.110.10">
    <property type="entry name" value="Spasmolytic Protein, domain 1"/>
    <property type="match status" value="1"/>
</dbReference>
<dbReference type="InterPro" id="IPR000322">
    <property type="entry name" value="Glyco_hydro_31_TIM"/>
</dbReference>
<dbReference type="SUPFAM" id="SSF74650">
    <property type="entry name" value="Galactose mutarotase-like"/>
    <property type="match status" value="1"/>
</dbReference>
<keyword evidence="3 9" id="KW-0378">Hydrolase</keyword>
<dbReference type="SUPFAM" id="SSF51445">
    <property type="entry name" value="(Trans)glycosidases"/>
    <property type="match status" value="1"/>
</dbReference>
<dbReference type="AlphaFoldDB" id="A0AAW1CV28"/>
<dbReference type="PANTHER" id="PTHR22762">
    <property type="entry name" value="ALPHA-GLUCOSIDASE"/>
    <property type="match status" value="1"/>
</dbReference>
<evidence type="ECO:0000313" key="13">
    <source>
        <dbReference type="Proteomes" id="UP001461498"/>
    </source>
</evidence>
<keyword evidence="5 8" id="KW-1015">Disulfide bond</keyword>
<dbReference type="FunFam" id="2.60.40.1180:FF:000001">
    <property type="entry name" value="Maltase-glucoamylase, intestinal"/>
    <property type="match status" value="1"/>
</dbReference>
<keyword evidence="4 10" id="KW-0472">Membrane</keyword>
<comment type="caution">
    <text evidence="12">The sequence shown here is derived from an EMBL/GenBank/DDBJ whole genome shotgun (WGS) entry which is preliminary data.</text>
</comment>
<dbReference type="GO" id="GO:0012505">
    <property type="term" value="C:endomembrane system"/>
    <property type="evidence" value="ECO:0007669"/>
    <property type="project" value="UniProtKB-SubCell"/>
</dbReference>
<evidence type="ECO:0000256" key="2">
    <source>
        <dbReference type="ARBA" id="ARBA00007806"/>
    </source>
</evidence>
<evidence type="ECO:0000256" key="4">
    <source>
        <dbReference type="ARBA" id="ARBA00023136"/>
    </source>
</evidence>
<keyword evidence="10" id="KW-0812">Transmembrane</keyword>
<proteinExistence type="inferred from homology"/>
<dbReference type="InterPro" id="IPR044913">
    <property type="entry name" value="P_trefoil_dom_sf"/>
</dbReference>
<dbReference type="CDD" id="cd06602">
    <property type="entry name" value="GH31_MGAM_SI_GAA"/>
    <property type="match status" value="1"/>
</dbReference>
<dbReference type="InterPro" id="IPR017957">
    <property type="entry name" value="P_trefoil_CS"/>
</dbReference>
<dbReference type="Pfam" id="PF21365">
    <property type="entry name" value="Glyco_hydro_31_3rd"/>
    <property type="match status" value="1"/>
</dbReference>
<dbReference type="SUPFAM" id="SSF57492">
    <property type="entry name" value="Trefoil"/>
    <property type="match status" value="1"/>
</dbReference>
<evidence type="ECO:0000256" key="9">
    <source>
        <dbReference type="RuleBase" id="RU361185"/>
    </source>
</evidence>
<comment type="similarity">
    <text evidence="2 9">Belongs to the glycosyl hydrolase 31 family.</text>
</comment>
<dbReference type="PROSITE" id="PS00129">
    <property type="entry name" value="GLYCOSYL_HYDROL_F31_1"/>
    <property type="match status" value="1"/>
</dbReference>
<dbReference type="SUPFAM" id="SSF51011">
    <property type="entry name" value="Glycosyl hydrolase domain"/>
    <property type="match status" value="1"/>
</dbReference>
<evidence type="ECO:0000256" key="6">
    <source>
        <dbReference type="ARBA" id="ARBA00023180"/>
    </source>
</evidence>
<dbReference type="InterPro" id="IPR030459">
    <property type="entry name" value="Glyco_hydro_31_CS"/>
</dbReference>
<comment type="caution">
    <text evidence="8">Lacks conserved residue(s) required for the propagation of feature annotation.</text>
</comment>
<feature type="disulfide bond" evidence="8">
    <location>
        <begin position="122"/>
        <end position="139"/>
    </location>
</feature>
<dbReference type="InterPro" id="IPR000519">
    <property type="entry name" value="P_trefoil_dom"/>
</dbReference>
<dbReference type="CDD" id="cd14752">
    <property type="entry name" value="GH31_N"/>
    <property type="match status" value="1"/>
</dbReference>
<keyword evidence="7 9" id="KW-0326">Glycosidase</keyword>
<dbReference type="Gene3D" id="2.60.40.1760">
    <property type="entry name" value="glycosyl hydrolase (family 31)"/>
    <property type="match status" value="1"/>
</dbReference>
<dbReference type="Gene3D" id="3.20.20.80">
    <property type="entry name" value="Glycosidases"/>
    <property type="match status" value="1"/>
</dbReference>
<evidence type="ECO:0000256" key="8">
    <source>
        <dbReference type="PROSITE-ProRule" id="PRU00779"/>
    </source>
</evidence>
<dbReference type="Proteomes" id="UP001461498">
    <property type="component" value="Unassembled WGS sequence"/>
</dbReference>
<dbReference type="Pfam" id="PF00088">
    <property type="entry name" value="Trefoil"/>
    <property type="match status" value="1"/>
</dbReference>
<feature type="transmembrane region" description="Helical" evidence="10">
    <location>
        <begin position="20"/>
        <end position="39"/>
    </location>
</feature>
<comment type="subcellular location">
    <subcellularLocation>
        <location evidence="1">Endomembrane system</location>
    </subcellularLocation>
</comment>
<evidence type="ECO:0000256" key="10">
    <source>
        <dbReference type="SAM" id="Phobius"/>
    </source>
</evidence>
<dbReference type="PROSITE" id="PS00707">
    <property type="entry name" value="GLYCOSYL_HYDROL_F31_2"/>
    <property type="match status" value="1"/>
</dbReference>
<dbReference type="PROSITE" id="PS51448">
    <property type="entry name" value="P_TREFOIL_2"/>
    <property type="match status" value="1"/>
</dbReference>
<dbReference type="PROSITE" id="PS00025">
    <property type="entry name" value="P_TREFOIL_1"/>
    <property type="match status" value="1"/>
</dbReference>
<name>A0AAW1CV28_9HEMI</name>
<dbReference type="GO" id="GO:0005975">
    <property type="term" value="P:carbohydrate metabolic process"/>
    <property type="evidence" value="ECO:0007669"/>
    <property type="project" value="InterPro"/>
</dbReference>
<dbReference type="InterPro" id="IPR030458">
    <property type="entry name" value="Glyco_hydro_31_AS"/>
</dbReference>
<dbReference type="CDD" id="cd00111">
    <property type="entry name" value="Trefoil"/>
    <property type="match status" value="1"/>
</dbReference>
<dbReference type="GO" id="GO:0030246">
    <property type="term" value="F:carbohydrate binding"/>
    <property type="evidence" value="ECO:0007669"/>
    <property type="project" value="InterPro"/>
</dbReference>